<protein>
    <submittedName>
        <fullName evidence="4">TetR family transcriptional regulator</fullName>
    </submittedName>
</protein>
<dbReference type="InterPro" id="IPR009057">
    <property type="entry name" value="Homeodomain-like_sf"/>
</dbReference>
<proteinExistence type="predicted"/>
<dbReference type="InterPro" id="IPR001647">
    <property type="entry name" value="HTH_TetR"/>
</dbReference>
<dbReference type="EMBL" id="WQPS01000041">
    <property type="protein sequence ID" value="MBT9812017.1"/>
    <property type="molecule type" value="Genomic_DNA"/>
</dbReference>
<evidence type="ECO:0000256" key="2">
    <source>
        <dbReference type="PROSITE-ProRule" id="PRU00335"/>
    </source>
</evidence>
<keyword evidence="1 2" id="KW-0238">DNA-binding</keyword>
<dbReference type="SUPFAM" id="SSF46689">
    <property type="entry name" value="Homeodomain-like"/>
    <property type="match status" value="1"/>
</dbReference>
<evidence type="ECO:0000313" key="5">
    <source>
        <dbReference type="Proteomes" id="UP000708338"/>
    </source>
</evidence>
<dbReference type="Gene3D" id="1.10.357.10">
    <property type="entry name" value="Tetracycline Repressor, domain 2"/>
    <property type="match status" value="1"/>
</dbReference>
<accession>A0AA41FII6</accession>
<organism evidence="4 5">
    <name type="scientific">Enterocloster citroniae</name>
    <dbReference type="NCBI Taxonomy" id="358743"/>
    <lineage>
        <taxon>Bacteria</taxon>
        <taxon>Bacillati</taxon>
        <taxon>Bacillota</taxon>
        <taxon>Clostridia</taxon>
        <taxon>Lachnospirales</taxon>
        <taxon>Lachnospiraceae</taxon>
        <taxon>Enterocloster</taxon>
    </lineage>
</organism>
<reference evidence="4" key="1">
    <citation type="journal article" date="2021" name="Gut Microbes">
        <title>A synthetic consortium of 100 gut commensals modulates the composition and function in a colon model of the microbiome of elderly subjects.</title>
        <authorList>
            <person name="Perez M."/>
            <person name="Ntemiri A."/>
            <person name="Tan H."/>
            <person name="Harris H.M.B."/>
            <person name="Roager H.M."/>
            <person name="Ribiere C."/>
            <person name="O'Toole P.W."/>
        </authorList>
    </citation>
    <scope>NUCLEOTIDE SEQUENCE</scope>
    <source>
        <strain evidence="4">MCC335</strain>
    </source>
</reference>
<dbReference type="Proteomes" id="UP000708338">
    <property type="component" value="Unassembled WGS sequence"/>
</dbReference>
<evidence type="ECO:0000259" key="3">
    <source>
        <dbReference type="PROSITE" id="PS50977"/>
    </source>
</evidence>
<gene>
    <name evidence="4" type="ORF">GPL26_20570</name>
</gene>
<sequence>MKYGFERAGIREICKDAHVTNGAFYHHFDDKEALFGALAEPVVAAVSEIYSVSVKRHFEKARTDELKQK</sequence>
<evidence type="ECO:0000256" key="1">
    <source>
        <dbReference type="ARBA" id="ARBA00023125"/>
    </source>
</evidence>
<feature type="domain" description="HTH tetR-type" evidence="3">
    <location>
        <begin position="1"/>
        <end position="46"/>
    </location>
</feature>
<dbReference type="AlphaFoldDB" id="A0AA41FII6"/>
<dbReference type="PROSITE" id="PS50977">
    <property type="entry name" value="HTH_TETR_2"/>
    <property type="match status" value="1"/>
</dbReference>
<name>A0AA41FII6_9FIRM</name>
<dbReference type="RefSeq" id="WP_082082548.1">
    <property type="nucleotide sequence ID" value="NZ_CABJDD010000004.1"/>
</dbReference>
<dbReference type="Pfam" id="PF00440">
    <property type="entry name" value="TetR_N"/>
    <property type="match status" value="1"/>
</dbReference>
<dbReference type="GO" id="GO:0003677">
    <property type="term" value="F:DNA binding"/>
    <property type="evidence" value="ECO:0007669"/>
    <property type="project" value="UniProtKB-UniRule"/>
</dbReference>
<feature type="DNA-binding region" description="H-T-H motif" evidence="2">
    <location>
        <begin position="9"/>
        <end position="28"/>
    </location>
</feature>
<comment type="caution">
    <text evidence="4">The sequence shown here is derived from an EMBL/GenBank/DDBJ whole genome shotgun (WGS) entry which is preliminary data.</text>
</comment>
<evidence type="ECO:0000313" key="4">
    <source>
        <dbReference type="EMBL" id="MBT9812017.1"/>
    </source>
</evidence>